<gene>
    <name evidence="2" type="ORF">U732_163</name>
</gene>
<dbReference type="InterPro" id="IPR052930">
    <property type="entry name" value="TA_antitoxin_MntA"/>
</dbReference>
<dbReference type="STRING" id="29341.RSJ17_18305"/>
<dbReference type="PANTHER" id="PTHR43852">
    <property type="entry name" value="NUCLEOTIDYLTRANSFERASE"/>
    <property type="match status" value="1"/>
</dbReference>
<dbReference type="PANTHER" id="PTHR43852:SF3">
    <property type="entry name" value="NUCLEOTIDYLTRANSFERASE"/>
    <property type="match status" value="1"/>
</dbReference>
<dbReference type="InterPro" id="IPR043519">
    <property type="entry name" value="NT_sf"/>
</dbReference>
<comment type="caution">
    <text evidence="2">The sequence shown here is derived from an EMBL/GenBank/DDBJ whole genome shotgun (WGS) entry which is preliminary data.</text>
</comment>
<dbReference type="EMBL" id="AYSO01000020">
    <property type="protein sequence ID" value="KIE44951.1"/>
    <property type="molecule type" value="Genomic_DNA"/>
</dbReference>
<dbReference type="CDD" id="cd05403">
    <property type="entry name" value="NT_KNTase_like"/>
    <property type="match status" value="1"/>
</dbReference>
<reference evidence="2 3" key="1">
    <citation type="journal article" date="2015" name="Infect. Genet. Evol.">
        <title>Genomic sequences of six botulinum neurotoxin-producing strains representing three clostridial species illustrate the mobility and diversity of botulinum neurotoxin genes.</title>
        <authorList>
            <person name="Smith T.J."/>
            <person name="Hill K.K."/>
            <person name="Xie G."/>
            <person name="Foley B.T."/>
            <person name="Williamson C.H."/>
            <person name="Foster J.T."/>
            <person name="Johnson S.L."/>
            <person name="Chertkov O."/>
            <person name="Teshima H."/>
            <person name="Gibbons H.S."/>
            <person name="Johnsky L.A."/>
            <person name="Karavis M.A."/>
            <person name="Smith L.A."/>
        </authorList>
    </citation>
    <scope>NUCLEOTIDE SEQUENCE [LARGE SCALE GENOMIC DNA]</scope>
    <source>
        <strain evidence="2 3">CDC 2741</strain>
    </source>
</reference>
<evidence type="ECO:0000313" key="3">
    <source>
        <dbReference type="Proteomes" id="UP000031366"/>
    </source>
</evidence>
<organism evidence="2 3">
    <name type="scientific">Clostridium argentinense CDC 2741</name>
    <dbReference type="NCBI Taxonomy" id="1418104"/>
    <lineage>
        <taxon>Bacteria</taxon>
        <taxon>Bacillati</taxon>
        <taxon>Bacillota</taxon>
        <taxon>Clostridia</taxon>
        <taxon>Eubacteriales</taxon>
        <taxon>Clostridiaceae</taxon>
        <taxon>Clostridium</taxon>
    </lineage>
</organism>
<evidence type="ECO:0000313" key="2">
    <source>
        <dbReference type="EMBL" id="KIE44951.1"/>
    </source>
</evidence>
<keyword evidence="2" id="KW-0808">Transferase</keyword>
<accession>A0A0C1R3A2</accession>
<sequence length="137" mass="16095">MNNSQIEILKKIKSKDLAEISKNYMIKNILVFGSVLTDDFNINSDVDIAILSDEKLKLNDILSLELFFEEILNRPIDVVDLNSTTLDLFIKINILNTGKVLYTSDNNKSLEELIDKLEWHYRENENFFYYRKRDLLS</sequence>
<dbReference type="Pfam" id="PF18765">
    <property type="entry name" value="Polbeta"/>
    <property type="match status" value="1"/>
</dbReference>
<dbReference type="SUPFAM" id="SSF81301">
    <property type="entry name" value="Nucleotidyltransferase"/>
    <property type="match status" value="1"/>
</dbReference>
<keyword evidence="3" id="KW-1185">Reference proteome</keyword>
<feature type="domain" description="Polymerase beta nucleotidyltransferase" evidence="1">
    <location>
        <begin position="17"/>
        <end position="106"/>
    </location>
</feature>
<name>A0A0C1R3A2_9CLOT</name>
<dbReference type="Proteomes" id="UP000031366">
    <property type="component" value="Unassembled WGS sequence"/>
</dbReference>
<dbReference type="NCBIfam" id="NF047752">
    <property type="entry name" value="MntA_antitoxin"/>
    <property type="match status" value="1"/>
</dbReference>
<evidence type="ECO:0000259" key="1">
    <source>
        <dbReference type="Pfam" id="PF18765"/>
    </source>
</evidence>
<dbReference type="Gene3D" id="3.30.460.10">
    <property type="entry name" value="Beta Polymerase, domain 2"/>
    <property type="match status" value="1"/>
</dbReference>
<proteinExistence type="predicted"/>
<protein>
    <submittedName>
        <fullName evidence="2">Nucleotidyltransferase domain protein</fullName>
    </submittedName>
</protein>
<dbReference type="RefSeq" id="WP_039635856.1">
    <property type="nucleotide sequence ID" value="NZ_AYSO01000020.1"/>
</dbReference>
<dbReference type="GO" id="GO:0016740">
    <property type="term" value="F:transferase activity"/>
    <property type="evidence" value="ECO:0007669"/>
    <property type="project" value="UniProtKB-KW"/>
</dbReference>
<dbReference type="InterPro" id="IPR041633">
    <property type="entry name" value="Polbeta"/>
</dbReference>
<dbReference type="AlphaFoldDB" id="A0A0C1R3A2"/>